<evidence type="ECO:0000259" key="18">
    <source>
        <dbReference type="Pfam" id="PF07715"/>
    </source>
</evidence>
<organism evidence="19 20">
    <name type="scientific">Methylophaga marina</name>
    <dbReference type="NCBI Taxonomy" id="45495"/>
    <lineage>
        <taxon>Bacteria</taxon>
        <taxon>Pseudomonadati</taxon>
        <taxon>Pseudomonadota</taxon>
        <taxon>Gammaproteobacteria</taxon>
        <taxon>Thiotrichales</taxon>
        <taxon>Piscirickettsiaceae</taxon>
        <taxon>Methylophaga</taxon>
    </lineage>
</organism>
<dbReference type="InterPro" id="IPR010105">
    <property type="entry name" value="TonB_sidphr_rcpt"/>
</dbReference>
<feature type="chain" id="PRO_5046020548" evidence="16">
    <location>
        <begin position="31"/>
        <end position="696"/>
    </location>
</feature>
<dbReference type="Gene3D" id="2.40.170.20">
    <property type="entry name" value="TonB-dependent receptor, beta-barrel domain"/>
    <property type="match status" value="1"/>
</dbReference>
<dbReference type="Pfam" id="PF07715">
    <property type="entry name" value="Plug"/>
    <property type="match status" value="1"/>
</dbReference>
<gene>
    <name evidence="19" type="ORF">GCM10008964_24680</name>
</gene>
<keyword evidence="3 14" id="KW-0813">Transport</keyword>
<proteinExistence type="inferred from homology"/>
<evidence type="ECO:0000256" key="4">
    <source>
        <dbReference type="ARBA" id="ARBA00022452"/>
    </source>
</evidence>
<dbReference type="SUPFAM" id="SSF56935">
    <property type="entry name" value="Porins"/>
    <property type="match status" value="1"/>
</dbReference>
<dbReference type="EMBL" id="BAAADG010000018">
    <property type="protein sequence ID" value="GAA0232513.1"/>
    <property type="molecule type" value="Genomic_DNA"/>
</dbReference>
<evidence type="ECO:0000313" key="19">
    <source>
        <dbReference type="EMBL" id="GAA0232513.1"/>
    </source>
</evidence>
<evidence type="ECO:0000256" key="7">
    <source>
        <dbReference type="ARBA" id="ARBA00022729"/>
    </source>
</evidence>
<evidence type="ECO:0000256" key="15">
    <source>
        <dbReference type="RuleBase" id="RU003357"/>
    </source>
</evidence>
<dbReference type="PROSITE" id="PS52016">
    <property type="entry name" value="TONB_DEPENDENT_REC_3"/>
    <property type="match status" value="1"/>
</dbReference>
<dbReference type="NCBIfam" id="TIGR01783">
    <property type="entry name" value="TonB-siderophor"/>
    <property type="match status" value="1"/>
</dbReference>
<evidence type="ECO:0000259" key="17">
    <source>
        <dbReference type="Pfam" id="PF00593"/>
    </source>
</evidence>
<evidence type="ECO:0000256" key="2">
    <source>
        <dbReference type="ARBA" id="ARBA00009810"/>
    </source>
</evidence>
<keyword evidence="7 16" id="KW-0732">Signal</keyword>
<evidence type="ECO:0000256" key="14">
    <source>
        <dbReference type="PROSITE-ProRule" id="PRU01360"/>
    </source>
</evidence>
<evidence type="ECO:0000256" key="9">
    <source>
        <dbReference type="ARBA" id="ARBA00023065"/>
    </source>
</evidence>
<dbReference type="InterPro" id="IPR037066">
    <property type="entry name" value="Plug_dom_sf"/>
</dbReference>
<comment type="similarity">
    <text evidence="2 14 15">Belongs to the TonB-dependent receptor family.</text>
</comment>
<comment type="caution">
    <text evidence="19">The sequence shown here is derived from an EMBL/GenBank/DDBJ whole genome shotgun (WGS) entry which is preliminary data.</text>
</comment>
<evidence type="ECO:0000256" key="1">
    <source>
        <dbReference type="ARBA" id="ARBA00004571"/>
    </source>
</evidence>
<keyword evidence="12 19" id="KW-0675">Receptor</keyword>
<feature type="signal peptide" evidence="16">
    <location>
        <begin position="1"/>
        <end position="30"/>
    </location>
</feature>
<keyword evidence="20" id="KW-1185">Reference proteome</keyword>
<dbReference type="PANTHER" id="PTHR32552">
    <property type="entry name" value="FERRICHROME IRON RECEPTOR-RELATED"/>
    <property type="match status" value="1"/>
</dbReference>
<feature type="domain" description="TonB-dependent receptor plug" evidence="18">
    <location>
        <begin position="68"/>
        <end position="167"/>
    </location>
</feature>
<name>A0ABP3DL56_9GAMM</name>
<keyword evidence="5" id="KW-0410">Iron transport</keyword>
<evidence type="ECO:0000256" key="13">
    <source>
        <dbReference type="ARBA" id="ARBA00023237"/>
    </source>
</evidence>
<keyword evidence="9" id="KW-0406">Ion transport</keyword>
<keyword evidence="10 15" id="KW-0798">TonB box</keyword>
<dbReference type="RefSeq" id="WP_343749759.1">
    <property type="nucleotide sequence ID" value="NZ_BAAADG010000018.1"/>
</dbReference>
<evidence type="ECO:0000256" key="3">
    <source>
        <dbReference type="ARBA" id="ARBA00022448"/>
    </source>
</evidence>
<keyword evidence="6 14" id="KW-0812">Transmembrane</keyword>
<keyword evidence="8" id="KW-0408">Iron</keyword>
<keyword evidence="13 14" id="KW-0998">Cell outer membrane</keyword>
<accession>A0ABP3DL56</accession>
<evidence type="ECO:0000256" key="16">
    <source>
        <dbReference type="SAM" id="SignalP"/>
    </source>
</evidence>
<dbReference type="Gene3D" id="2.170.130.10">
    <property type="entry name" value="TonB-dependent receptor, plug domain"/>
    <property type="match status" value="1"/>
</dbReference>
<protein>
    <submittedName>
        <fullName evidence="19">TonB-dependent siderophore receptor</fullName>
    </submittedName>
</protein>
<dbReference type="PANTHER" id="PTHR32552:SF68">
    <property type="entry name" value="FERRICHROME OUTER MEMBRANE TRANSPORTER_PHAGE RECEPTOR"/>
    <property type="match status" value="1"/>
</dbReference>
<evidence type="ECO:0000256" key="8">
    <source>
        <dbReference type="ARBA" id="ARBA00023004"/>
    </source>
</evidence>
<evidence type="ECO:0000256" key="6">
    <source>
        <dbReference type="ARBA" id="ARBA00022692"/>
    </source>
</evidence>
<reference evidence="20" key="1">
    <citation type="journal article" date="2019" name="Int. J. Syst. Evol. Microbiol.">
        <title>The Global Catalogue of Microorganisms (GCM) 10K type strain sequencing project: providing services to taxonomists for standard genome sequencing and annotation.</title>
        <authorList>
            <consortium name="The Broad Institute Genomics Platform"/>
            <consortium name="The Broad Institute Genome Sequencing Center for Infectious Disease"/>
            <person name="Wu L."/>
            <person name="Ma J."/>
        </authorList>
    </citation>
    <scope>NUCLEOTIDE SEQUENCE [LARGE SCALE GENOMIC DNA]</scope>
    <source>
        <strain evidence="20">JCM 6886</strain>
    </source>
</reference>
<sequence length="696" mass="77019">MNQANSQAIRPGSSLLLLSSLILASLPVHADDSVDLPRVEVTSNQYKESNGYIDLEKEPQVGKMSVSAENTPFSIATISDDFMEDLGANSIQDALGYTSGIYVGGSFDTRIDSAKVRGLDPSSYVDGLRYNYGYYNTVRIHPYALENIEVLKGPSATLYGQGDLGGIVNMNSKMPKAEQQGEVWAQYGSHNRKQLGVDVTGPVDEDGQLLYRFVGITRDSDTQVDHVNDDSFLIMPSLTWRISDDTNLSVLFTRQKTDSVVSTQFLPSVGTLYDGPLGHIDTDTFVGEPGWDRYDTEMTSFTTMFDHRFNDSWTFSAVARYLESQSWTREHWVDIPSIPAADGTVNRTIYTVDKEVRALNFDARLEGMFDVGMTNHTFVVGVDRQEATYEEDNYFYGTGLGGTINVYNPQYGNLQSGVISYSNPDDNRIEQTGVYVADSMEIGPVVISAALRHDWAKNISLAETGPDTESNEKVNTGRIGLMYRFDNGISPYASYTEAFVMNLGTDGAGGTLEPTTGVQREYGVKYLSDDRSLAITAAYFDITQQNRVEQGSTPGGVSQTGATVDGWEVQANKRWDNFETQLAYTQLHADDANGKRLGSVAERNASWWNKFYIGTNWRLGAGVRYLGSRTGSGGAPYIPSEILVDAMLGYSYQNWDFTVNAQNVTDEVYTAWCRGAGQDCGYAQRRNITGNVRYHF</sequence>
<dbReference type="InterPro" id="IPR036942">
    <property type="entry name" value="Beta-barrel_TonB_sf"/>
</dbReference>
<comment type="subcellular location">
    <subcellularLocation>
        <location evidence="1 14">Cell outer membrane</location>
        <topology evidence="1 14">Multi-pass membrane protein</topology>
    </subcellularLocation>
</comment>
<dbReference type="InterPro" id="IPR000531">
    <property type="entry name" value="Beta-barrel_TonB"/>
</dbReference>
<evidence type="ECO:0000256" key="11">
    <source>
        <dbReference type="ARBA" id="ARBA00023136"/>
    </source>
</evidence>
<dbReference type="InterPro" id="IPR012910">
    <property type="entry name" value="Plug_dom"/>
</dbReference>
<keyword evidence="11 14" id="KW-0472">Membrane</keyword>
<evidence type="ECO:0000256" key="12">
    <source>
        <dbReference type="ARBA" id="ARBA00023170"/>
    </source>
</evidence>
<dbReference type="CDD" id="cd01347">
    <property type="entry name" value="ligand_gated_channel"/>
    <property type="match status" value="1"/>
</dbReference>
<evidence type="ECO:0000256" key="10">
    <source>
        <dbReference type="ARBA" id="ARBA00023077"/>
    </source>
</evidence>
<dbReference type="Proteomes" id="UP001501476">
    <property type="component" value="Unassembled WGS sequence"/>
</dbReference>
<dbReference type="InterPro" id="IPR039426">
    <property type="entry name" value="TonB-dep_rcpt-like"/>
</dbReference>
<keyword evidence="4 14" id="KW-1134">Transmembrane beta strand</keyword>
<feature type="domain" description="TonB-dependent receptor-like beta-barrel" evidence="17">
    <location>
        <begin position="240"/>
        <end position="664"/>
    </location>
</feature>
<evidence type="ECO:0000313" key="20">
    <source>
        <dbReference type="Proteomes" id="UP001501476"/>
    </source>
</evidence>
<evidence type="ECO:0000256" key="5">
    <source>
        <dbReference type="ARBA" id="ARBA00022496"/>
    </source>
</evidence>
<dbReference type="Pfam" id="PF00593">
    <property type="entry name" value="TonB_dep_Rec_b-barrel"/>
    <property type="match status" value="1"/>
</dbReference>